<organism evidence="2 3">
    <name type="scientific">Phaseolus coccineus</name>
    <name type="common">Scarlet runner bean</name>
    <name type="synonym">Phaseolus multiflorus</name>
    <dbReference type="NCBI Taxonomy" id="3886"/>
    <lineage>
        <taxon>Eukaryota</taxon>
        <taxon>Viridiplantae</taxon>
        <taxon>Streptophyta</taxon>
        <taxon>Embryophyta</taxon>
        <taxon>Tracheophyta</taxon>
        <taxon>Spermatophyta</taxon>
        <taxon>Magnoliopsida</taxon>
        <taxon>eudicotyledons</taxon>
        <taxon>Gunneridae</taxon>
        <taxon>Pentapetalae</taxon>
        <taxon>rosids</taxon>
        <taxon>fabids</taxon>
        <taxon>Fabales</taxon>
        <taxon>Fabaceae</taxon>
        <taxon>Papilionoideae</taxon>
        <taxon>50 kb inversion clade</taxon>
        <taxon>NPAAA clade</taxon>
        <taxon>indigoferoid/millettioid clade</taxon>
        <taxon>Phaseoleae</taxon>
        <taxon>Phaseolus</taxon>
    </lineage>
</organism>
<feature type="region of interest" description="Disordered" evidence="1">
    <location>
        <begin position="133"/>
        <end position="152"/>
    </location>
</feature>
<keyword evidence="3" id="KW-1185">Reference proteome</keyword>
<sequence length="180" mass="19859">MICGNESGKLITSRGISSIKLELSHASPWFLSPPFKTVPHFHQLQDSLNLNLRWFNLRRNAADKLCWDIKEQRPMMPFLLAVKLPNKLSLPTLTPKTSFNKNRPSNLNGCKGCGIQTRACESTRGIVGKTCATSSGNRRTDSSAAQTNGRPSEALGRVHEARLAEEVNRLMVVDSASAEI</sequence>
<dbReference type="AlphaFoldDB" id="A0AAN9N4T1"/>
<evidence type="ECO:0000313" key="2">
    <source>
        <dbReference type="EMBL" id="KAK7366610.1"/>
    </source>
</evidence>
<proteinExistence type="predicted"/>
<feature type="compositionally biased region" description="Polar residues" evidence="1">
    <location>
        <begin position="133"/>
        <end position="150"/>
    </location>
</feature>
<dbReference type="Proteomes" id="UP001374584">
    <property type="component" value="Unassembled WGS sequence"/>
</dbReference>
<comment type="caution">
    <text evidence="2">The sequence shown here is derived from an EMBL/GenBank/DDBJ whole genome shotgun (WGS) entry which is preliminary data.</text>
</comment>
<gene>
    <name evidence="2" type="ORF">VNO80_08605</name>
</gene>
<evidence type="ECO:0000313" key="3">
    <source>
        <dbReference type="Proteomes" id="UP001374584"/>
    </source>
</evidence>
<dbReference type="EMBL" id="JAYMYR010000004">
    <property type="protein sequence ID" value="KAK7366610.1"/>
    <property type="molecule type" value="Genomic_DNA"/>
</dbReference>
<accession>A0AAN9N4T1</accession>
<protein>
    <submittedName>
        <fullName evidence="2">Uncharacterized protein</fullName>
    </submittedName>
</protein>
<name>A0AAN9N4T1_PHACN</name>
<reference evidence="2 3" key="1">
    <citation type="submission" date="2024-01" db="EMBL/GenBank/DDBJ databases">
        <title>The genomes of 5 underutilized Papilionoideae crops provide insights into root nodulation and disease resistanc.</title>
        <authorList>
            <person name="Jiang F."/>
        </authorList>
    </citation>
    <scope>NUCLEOTIDE SEQUENCE [LARGE SCALE GENOMIC DNA]</scope>
    <source>
        <strain evidence="2">JINMINGXINNONG_FW02</strain>
        <tissue evidence="2">Leaves</tissue>
    </source>
</reference>
<evidence type="ECO:0000256" key="1">
    <source>
        <dbReference type="SAM" id="MobiDB-lite"/>
    </source>
</evidence>